<dbReference type="PANTHER" id="PTHR21666:SF270">
    <property type="entry name" value="MUREIN HYDROLASE ACTIVATOR ENVC"/>
    <property type="match status" value="1"/>
</dbReference>
<dbReference type="Pfam" id="PF18013">
    <property type="entry name" value="Phage_lysozyme2"/>
    <property type="match status" value="1"/>
</dbReference>
<dbReference type="RefSeq" id="WP_240314763.1">
    <property type="nucleotide sequence ID" value="NZ_CP022601.1"/>
</dbReference>
<dbReference type="CDD" id="cd12797">
    <property type="entry name" value="M23_peptidase"/>
    <property type="match status" value="1"/>
</dbReference>
<evidence type="ECO:0008006" key="5">
    <source>
        <dbReference type="Google" id="ProtNLM"/>
    </source>
</evidence>
<evidence type="ECO:0000259" key="2">
    <source>
        <dbReference type="Pfam" id="PF18013"/>
    </source>
</evidence>
<protein>
    <recommendedName>
        <fullName evidence="5">Peptidase M23 domain-containing protein</fullName>
    </recommendedName>
</protein>
<sequence>MGLLKIKKTWVLLGTLVVPILVLFLFLFLVSSTTEESACPVPTEENVSTSINTSSALASDSDWTKKGTTANQNAQKIFKAFVDHGTSGAFSAGVVGWVNSEGGFGMIGRAEGHYGNDIKTNSIAYGVTPRGLSYYTTEAGGGIFQFTPYTKYAPLGSSDWENADKMIAFVMQAVASGDWNASMDLTGKNHSFADAVKLTDPKQATLTWQAYERGSVAHINQAQKQADAQKAYELFDGGKYQYDEAKFQATFGKKSDSSKVGTITSTDSNDSELEDCSDMISGGETVAFSGEFAPMFNVPFIVVQPYGRTPWSLGGGAWMYPMGRHSGVDLQGVGFDKGDVSVFSVTDGTVSQVNPDPMGGFYIVIKPKFEGYLYYGHMKSSVVKTGQKIKAGEKIGVMGTGGGVYHVHFEYNTDISTIGQASSKDKDPSFLLQKSGTVRQDQKFNPKK</sequence>
<name>A0A345VMX8_9STRE</name>
<feature type="domain" description="Phage tail lysozyme" evidence="2">
    <location>
        <begin position="72"/>
        <end position="235"/>
    </location>
</feature>
<dbReference type="Gene3D" id="2.70.70.10">
    <property type="entry name" value="Glucose Permease (Domain IIA)"/>
    <property type="match status" value="1"/>
</dbReference>
<reference evidence="3 4" key="1">
    <citation type="submission" date="2017-07" db="EMBL/GenBank/DDBJ databases">
        <title>Streptococcus pluranimalium as cause of bovine abortion.</title>
        <authorList>
            <person name="Rodriguez Campos S."/>
            <person name="Gobeli Brawand S."/>
            <person name="Brodard I."/>
            <person name="Rychener L."/>
            <person name="Perreten V."/>
        </authorList>
    </citation>
    <scope>NUCLEOTIDE SEQUENCE [LARGE SCALE GENOMIC DNA]</scope>
    <source>
        <strain evidence="3 4">14A0014</strain>
    </source>
</reference>
<evidence type="ECO:0000313" key="3">
    <source>
        <dbReference type="EMBL" id="AXJ14080.1"/>
    </source>
</evidence>
<feature type="domain" description="M23ase beta-sheet core" evidence="1">
    <location>
        <begin position="324"/>
        <end position="413"/>
    </location>
</feature>
<dbReference type="InterPro" id="IPR011055">
    <property type="entry name" value="Dup_hybrid_motif"/>
</dbReference>
<evidence type="ECO:0000313" key="4">
    <source>
        <dbReference type="Proteomes" id="UP000255411"/>
    </source>
</evidence>
<dbReference type="GO" id="GO:0004222">
    <property type="term" value="F:metalloendopeptidase activity"/>
    <property type="evidence" value="ECO:0007669"/>
    <property type="project" value="TreeGrafter"/>
</dbReference>
<dbReference type="AlphaFoldDB" id="A0A345VMX8"/>
<dbReference type="Proteomes" id="UP000255411">
    <property type="component" value="Chromosome"/>
</dbReference>
<dbReference type="Pfam" id="PF01551">
    <property type="entry name" value="Peptidase_M23"/>
    <property type="match status" value="1"/>
</dbReference>
<dbReference type="PANTHER" id="PTHR21666">
    <property type="entry name" value="PEPTIDASE-RELATED"/>
    <property type="match status" value="1"/>
</dbReference>
<organism evidence="3 4">
    <name type="scientific">Streptococcus pluranimalium</name>
    <dbReference type="NCBI Taxonomy" id="82348"/>
    <lineage>
        <taxon>Bacteria</taxon>
        <taxon>Bacillati</taxon>
        <taxon>Bacillota</taxon>
        <taxon>Bacilli</taxon>
        <taxon>Lactobacillales</taxon>
        <taxon>Streptococcaceae</taxon>
        <taxon>Streptococcus</taxon>
    </lineage>
</organism>
<proteinExistence type="predicted"/>
<dbReference type="Gene3D" id="1.10.530.10">
    <property type="match status" value="1"/>
</dbReference>
<dbReference type="InterPro" id="IPR041219">
    <property type="entry name" value="Phage_lysozyme2"/>
</dbReference>
<dbReference type="SUPFAM" id="SSF51261">
    <property type="entry name" value="Duplicated hybrid motif"/>
    <property type="match status" value="1"/>
</dbReference>
<accession>A0A345VMX8</accession>
<evidence type="ECO:0000259" key="1">
    <source>
        <dbReference type="Pfam" id="PF01551"/>
    </source>
</evidence>
<gene>
    <name evidence="3" type="ORF">Sp14A_21980</name>
</gene>
<dbReference type="InterPro" id="IPR050570">
    <property type="entry name" value="Cell_wall_metabolism_enzyme"/>
</dbReference>
<dbReference type="InterPro" id="IPR016047">
    <property type="entry name" value="M23ase_b-sheet_dom"/>
</dbReference>
<dbReference type="EMBL" id="CP022601">
    <property type="protein sequence ID" value="AXJ14080.1"/>
    <property type="molecule type" value="Genomic_DNA"/>
</dbReference>